<evidence type="ECO:0000313" key="2">
    <source>
        <dbReference type="Proteomes" id="UP000186698"/>
    </source>
</evidence>
<dbReference type="Proteomes" id="UP000186698">
    <property type="component" value="Chromosome 9_10L"/>
</dbReference>
<organism evidence="2 4">
    <name type="scientific">Xenopus laevis</name>
    <name type="common">African clawed frog</name>
    <dbReference type="NCBI Taxonomy" id="8355"/>
    <lineage>
        <taxon>Eukaryota</taxon>
        <taxon>Metazoa</taxon>
        <taxon>Chordata</taxon>
        <taxon>Craniata</taxon>
        <taxon>Vertebrata</taxon>
        <taxon>Euteleostomi</taxon>
        <taxon>Amphibia</taxon>
        <taxon>Batrachia</taxon>
        <taxon>Anura</taxon>
        <taxon>Pipoidea</taxon>
        <taxon>Pipidae</taxon>
        <taxon>Xenopodinae</taxon>
        <taxon>Xenopus</taxon>
        <taxon>Xenopus</taxon>
    </lineage>
</organism>
<dbReference type="AlphaFoldDB" id="A0A8J1LV50"/>
<feature type="compositionally biased region" description="Basic and acidic residues" evidence="1">
    <location>
        <begin position="47"/>
        <end position="66"/>
    </location>
</feature>
<dbReference type="GeneID" id="121398331"/>
<dbReference type="PANTHER" id="PTHR47331">
    <property type="entry name" value="PHD-TYPE DOMAIN-CONTAINING PROTEIN"/>
    <property type="match status" value="1"/>
</dbReference>
<evidence type="ECO:0000256" key="1">
    <source>
        <dbReference type="SAM" id="MobiDB-lite"/>
    </source>
</evidence>
<feature type="region of interest" description="Disordered" evidence="1">
    <location>
        <begin position="45"/>
        <end position="66"/>
    </location>
</feature>
<gene>
    <name evidence="4" type="primary">LOC121398331</name>
    <name evidence="3" type="synonym">LOC121397955</name>
</gene>
<dbReference type="KEGG" id="xla:121398331"/>
<accession>A0A8J1LV50</accession>
<dbReference type="PANTHER" id="PTHR47331:SF6">
    <property type="entry name" value="DOUBLECORTIN DOMAIN-CONTAINING PROTEIN"/>
    <property type="match status" value="1"/>
</dbReference>
<dbReference type="OrthoDB" id="6122721at2759"/>
<reference evidence="3 4" key="1">
    <citation type="submission" date="2025-04" db="UniProtKB">
        <authorList>
            <consortium name="RefSeq"/>
        </authorList>
    </citation>
    <scope>IDENTIFICATION</scope>
    <source>
        <strain evidence="3 4">J_2021</strain>
        <tissue evidence="3 4">Erythrocytes</tissue>
    </source>
</reference>
<dbReference type="RefSeq" id="XP_041432206.1">
    <property type="nucleotide sequence ID" value="XM_041576272.1"/>
</dbReference>
<protein>
    <submittedName>
        <fullName evidence="3">Uncharacterized protein LOC121397955</fullName>
    </submittedName>
    <submittedName>
        <fullName evidence="4">Uncharacterized protein LOC121398331</fullName>
    </submittedName>
</protein>
<name>A0A8J1LV50_XENLA</name>
<proteinExistence type="predicted"/>
<dbReference type="KEGG" id="xla:121397955"/>
<keyword evidence="2" id="KW-1185">Reference proteome</keyword>
<evidence type="ECO:0000313" key="3">
    <source>
        <dbReference type="RefSeq" id="XP_041432206.1"/>
    </source>
</evidence>
<sequence>MDLVYQQAKIRNGPSFDLTWPHATPSVPNTRKVAVTIHKTNASSLDSFHRSAEPSHEKTKNKDSGKKCPLCGKAHPLLKCSAFREKSIEACKAFLKENICYKCCSSTSHLAKDCKVCVKCTECDRTQHSTPWVTCVGFASHQERQQAWRGGKGHCYSYIKGLPPRAKGKENAALHRPLLQILILQVPGTLTSLLTDIHIPASPSTE</sequence>
<dbReference type="RefSeq" id="XP_041433412.1">
    <property type="nucleotide sequence ID" value="XM_041577478.1"/>
</dbReference>
<evidence type="ECO:0000313" key="4">
    <source>
        <dbReference type="RefSeq" id="XP_041433412.1"/>
    </source>
</evidence>